<reference evidence="5" key="2">
    <citation type="submission" date="2020-09" db="EMBL/GenBank/DDBJ databases">
        <authorList>
            <person name="Sun Q."/>
            <person name="Zhou Y."/>
        </authorList>
    </citation>
    <scope>NUCLEOTIDE SEQUENCE</scope>
    <source>
        <strain evidence="5">CGMCC 4.7398</strain>
    </source>
</reference>
<evidence type="ECO:0000256" key="3">
    <source>
        <dbReference type="ARBA" id="ARBA00022729"/>
    </source>
</evidence>
<sequence length="412" mass="44651">MNNSRRRPPADPMVRALIQQARATALSRRQFLSVGAGVAGTAAVLAACGTGGAPGASSSAAPSPATDVSDAEKLVRWANWTLYLDQNDAGTEYPTLNAFTEQTGIEVEYLEDIEDNDTFYGKVSGQLANGDDIGYDLVTPSDWMAGRLIRLGYAQELDLANIPNAANLVSTLRDVDYDPGRKHALTWQSGFGGLAWDKARVPGGMQSLDDLWKPELAGKVEVLSEMHDTIGLIMLSQGVDPAGDWGDAEYDAAIELLREKITSGHIRQVKGNSYTQDLVSGDCWACIGWSGDITALNYEADNRFDFVVPEAGGTLWSDELLIPVGATHKKNAETLMNYYYEPEVAAEVAAWVNYVTPVEGAREAMSKSDPELAADTNIFPDEETLSKVHVFRTLTPAEETKYNGQYLEVIGA</sequence>
<comment type="subcellular location">
    <subcellularLocation>
        <location evidence="1">Periplasm</location>
    </subcellularLocation>
</comment>
<dbReference type="SUPFAM" id="SSF53850">
    <property type="entry name" value="Periplasmic binding protein-like II"/>
    <property type="match status" value="1"/>
</dbReference>
<dbReference type="Gene3D" id="3.40.190.10">
    <property type="entry name" value="Periplasmic binding protein-like II"/>
    <property type="match status" value="2"/>
</dbReference>
<dbReference type="InterPro" id="IPR006059">
    <property type="entry name" value="SBP"/>
</dbReference>
<dbReference type="PANTHER" id="PTHR30222:SF17">
    <property type="entry name" value="SPERMIDINE_PUTRESCINE-BINDING PERIPLASMIC PROTEIN"/>
    <property type="match status" value="1"/>
</dbReference>
<keyword evidence="2" id="KW-0813">Transport</keyword>
<reference evidence="5" key="1">
    <citation type="journal article" date="2014" name="Int. J. Syst. Evol. Microbiol.">
        <title>Complete genome sequence of Corynebacterium casei LMG S-19264T (=DSM 44701T), isolated from a smear-ripened cheese.</title>
        <authorList>
            <consortium name="US DOE Joint Genome Institute (JGI-PGF)"/>
            <person name="Walter F."/>
            <person name="Albersmeier A."/>
            <person name="Kalinowski J."/>
            <person name="Ruckert C."/>
        </authorList>
    </citation>
    <scope>NUCLEOTIDE SEQUENCE</scope>
    <source>
        <strain evidence="5">CGMCC 4.7398</strain>
    </source>
</reference>
<evidence type="ECO:0000313" key="6">
    <source>
        <dbReference type="Proteomes" id="UP000627369"/>
    </source>
</evidence>
<evidence type="ECO:0000256" key="1">
    <source>
        <dbReference type="ARBA" id="ARBA00004418"/>
    </source>
</evidence>
<name>A0A919FYS9_9MICO</name>
<proteinExistence type="predicted"/>
<accession>A0A919FYS9</accession>
<keyword evidence="3" id="KW-0732">Signal</keyword>
<protein>
    <submittedName>
        <fullName evidence="5">Polyamine-binding lipoprotein</fullName>
    </submittedName>
</protein>
<dbReference type="RefSeq" id="WP_229872456.1">
    <property type="nucleotide sequence ID" value="NZ_BNAS01000004.1"/>
</dbReference>
<evidence type="ECO:0000313" key="5">
    <source>
        <dbReference type="EMBL" id="GHH74414.1"/>
    </source>
</evidence>
<evidence type="ECO:0000256" key="2">
    <source>
        <dbReference type="ARBA" id="ARBA00022448"/>
    </source>
</evidence>
<organism evidence="5 6">
    <name type="scientific">Promicromonospora soli</name>
    <dbReference type="NCBI Taxonomy" id="2035533"/>
    <lineage>
        <taxon>Bacteria</taxon>
        <taxon>Bacillati</taxon>
        <taxon>Actinomycetota</taxon>
        <taxon>Actinomycetes</taxon>
        <taxon>Micrococcales</taxon>
        <taxon>Promicromonosporaceae</taxon>
        <taxon>Promicromonospora</taxon>
    </lineage>
</organism>
<dbReference type="PANTHER" id="PTHR30222">
    <property type="entry name" value="SPERMIDINE/PUTRESCINE-BINDING PERIPLASMIC PROTEIN"/>
    <property type="match status" value="1"/>
</dbReference>
<dbReference type="Proteomes" id="UP000627369">
    <property type="component" value="Unassembled WGS sequence"/>
</dbReference>
<keyword evidence="4" id="KW-0574">Periplasm</keyword>
<dbReference type="Pfam" id="PF13416">
    <property type="entry name" value="SBP_bac_8"/>
    <property type="match status" value="1"/>
</dbReference>
<dbReference type="GO" id="GO:0042597">
    <property type="term" value="C:periplasmic space"/>
    <property type="evidence" value="ECO:0007669"/>
    <property type="project" value="UniProtKB-SubCell"/>
</dbReference>
<evidence type="ECO:0000256" key="4">
    <source>
        <dbReference type="ARBA" id="ARBA00022764"/>
    </source>
</evidence>
<dbReference type="InterPro" id="IPR001188">
    <property type="entry name" value="Sperm_putr-bd"/>
</dbReference>
<keyword evidence="5" id="KW-0449">Lipoprotein</keyword>
<keyword evidence="6" id="KW-1185">Reference proteome</keyword>
<dbReference type="PROSITE" id="PS51318">
    <property type="entry name" value="TAT"/>
    <property type="match status" value="1"/>
</dbReference>
<gene>
    <name evidence="5" type="ORF">GCM10017772_28030</name>
</gene>
<dbReference type="AlphaFoldDB" id="A0A919FYS9"/>
<comment type="caution">
    <text evidence="5">The sequence shown here is derived from an EMBL/GenBank/DDBJ whole genome shotgun (WGS) entry which is preliminary data.</text>
</comment>
<dbReference type="PRINTS" id="PR00909">
    <property type="entry name" value="SPERMDNBNDNG"/>
</dbReference>
<dbReference type="GO" id="GO:0019808">
    <property type="term" value="F:polyamine binding"/>
    <property type="evidence" value="ECO:0007669"/>
    <property type="project" value="InterPro"/>
</dbReference>
<dbReference type="CDD" id="cd13590">
    <property type="entry name" value="PBP2_PotD_PotF_like"/>
    <property type="match status" value="1"/>
</dbReference>
<dbReference type="GO" id="GO:0015846">
    <property type="term" value="P:polyamine transport"/>
    <property type="evidence" value="ECO:0007669"/>
    <property type="project" value="InterPro"/>
</dbReference>
<dbReference type="EMBL" id="BNAS01000004">
    <property type="protein sequence ID" value="GHH74414.1"/>
    <property type="molecule type" value="Genomic_DNA"/>
</dbReference>
<dbReference type="InterPro" id="IPR006311">
    <property type="entry name" value="TAT_signal"/>
</dbReference>